<dbReference type="InterPro" id="IPR005835">
    <property type="entry name" value="NTP_transferase_dom"/>
</dbReference>
<dbReference type="Gene3D" id="3.90.550.10">
    <property type="entry name" value="Spore Coat Polysaccharide Biosynthesis Protein SpsA, Chain A"/>
    <property type="match status" value="1"/>
</dbReference>
<dbReference type="InterPro" id="IPR029044">
    <property type="entry name" value="Nucleotide-diphossugar_trans"/>
</dbReference>
<evidence type="ECO:0000256" key="4">
    <source>
        <dbReference type="ARBA" id="ARBA00022695"/>
    </source>
</evidence>
<dbReference type="PATRIC" id="fig|1618422.5.peg.1042"/>
<comment type="similarity">
    <text evidence="1">Belongs to the UDPGP type 2 family.</text>
</comment>
<feature type="domain" description="Nucleotidyl transferase" evidence="6">
    <location>
        <begin position="7"/>
        <end position="273"/>
    </location>
</feature>
<dbReference type="Pfam" id="PF00483">
    <property type="entry name" value="NTP_transferase"/>
    <property type="match status" value="1"/>
</dbReference>
<dbReference type="GO" id="GO:0003983">
    <property type="term" value="F:UTP:glucose-1-phosphate uridylyltransferase activity"/>
    <property type="evidence" value="ECO:0007669"/>
    <property type="project" value="UniProtKB-EC"/>
</dbReference>
<dbReference type="GO" id="GO:0006011">
    <property type="term" value="P:UDP-alpha-D-glucose metabolic process"/>
    <property type="evidence" value="ECO:0007669"/>
    <property type="project" value="InterPro"/>
</dbReference>
<proteinExistence type="inferred from homology"/>
<accession>A0A0G0JRR1</accession>
<protein>
    <recommendedName>
        <fullName evidence="2">UTP--glucose-1-phosphate uridylyltransferase</fullName>
        <ecNumber evidence="2">2.7.7.9</ecNumber>
    </recommendedName>
</protein>
<evidence type="ECO:0000256" key="1">
    <source>
        <dbReference type="ARBA" id="ARBA00006890"/>
    </source>
</evidence>
<keyword evidence="4" id="KW-0548">Nucleotidyltransferase</keyword>
<name>A0A0G0JRR1_9BACT</name>
<evidence type="ECO:0000256" key="3">
    <source>
        <dbReference type="ARBA" id="ARBA00022679"/>
    </source>
</evidence>
<comment type="catalytic activity">
    <reaction evidence="5">
        <text>alpha-D-glucose 1-phosphate + UTP + H(+) = UDP-alpha-D-glucose + diphosphate</text>
        <dbReference type="Rhea" id="RHEA:19889"/>
        <dbReference type="ChEBI" id="CHEBI:15378"/>
        <dbReference type="ChEBI" id="CHEBI:33019"/>
        <dbReference type="ChEBI" id="CHEBI:46398"/>
        <dbReference type="ChEBI" id="CHEBI:58601"/>
        <dbReference type="ChEBI" id="CHEBI:58885"/>
        <dbReference type="EC" id="2.7.7.9"/>
    </reaction>
</comment>
<sequence>MSKKIRKALIPAAGFGTRFLPQTKAMPKEMMPLVDKPIIQRVVEELVEAGIETIVIVTGLYKRSIEDHFDNNFELETKLERAKKEKELEIVRQISDLAEFVYLRQKGPMGNATPILNAQHVMGDEPFLMFWGDDFIDASPSRATQLIEAYEKYGTMILGAMKKEKEEDFKKYGYAGGEEVEPGVIKVSHVVEKPGSREKAPSDLASISGFVITPDIYEHLERTKENLPEGEELVYLSGYQGVIDEGKNVYAVEIKNSTYWDTGNKLEYLKAVVNYGLNHPEIGEDFSDYLKELSNQITPKTVTT</sequence>
<gene>
    <name evidence="7" type="ORF">US86_C0008G0023</name>
</gene>
<dbReference type="Proteomes" id="UP000034235">
    <property type="component" value="Unassembled WGS sequence"/>
</dbReference>
<reference evidence="7 8" key="1">
    <citation type="journal article" date="2015" name="Nature">
        <title>rRNA introns, odd ribosomes, and small enigmatic genomes across a large radiation of phyla.</title>
        <authorList>
            <person name="Brown C.T."/>
            <person name="Hug L.A."/>
            <person name="Thomas B.C."/>
            <person name="Sharon I."/>
            <person name="Castelle C.J."/>
            <person name="Singh A."/>
            <person name="Wilkins M.J."/>
            <person name="Williams K.H."/>
            <person name="Banfield J.F."/>
        </authorList>
    </citation>
    <scope>NUCLEOTIDE SEQUENCE [LARGE SCALE GENOMIC DNA]</scope>
</reference>
<dbReference type="SUPFAM" id="SSF53448">
    <property type="entry name" value="Nucleotide-diphospho-sugar transferases"/>
    <property type="match status" value="1"/>
</dbReference>
<dbReference type="PANTHER" id="PTHR43197">
    <property type="entry name" value="UTP--GLUCOSE-1-PHOSPHATE URIDYLYLTRANSFERASE"/>
    <property type="match status" value="1"/>
</dbReference>
<dbReference type="AlphaFoldDB" id="A0A0G0JRR1"/>
<dbReference type="PANTHER" id="PTHR43197:SF1">
    <property type="entry name" value="UTP--GLUCOSE-1-PHOSPHATE URIDYLYLTRANSFERASE"/>
    <property type="match status" value="1"/>
</dbReference>
<comment type="caution">
    <text evidence="7">The sequence shown here is derived from an EMBL/GenBank/DDBJ whole genome shotgun (WGS) entry which is preliminary data.</text>
</comment>
<dbReference type="EC" id="2.7.7.9" evidence="2"/>
<evidence type="ECO:0000313" key="7">
    <source>
        <dbReference type="EMBL" id="KKQ65800.1"/>
    </source>
</evidence>
<evidence type="ECO:0000256" key="5">
    <source>
        <dbReference type="ARBA" id="ARBA00048128"/>
    </source>
</evidence>
<evidence type="ECO:0000313" key="8">
    <source>
        <dbReference type="Proteomes" id="UP000034235"/>
    </source>
</evidence>
<dbReference type="InterPro" id="IPR005771">
    <property type="entry name" value="GalU_uridylyltTrfase_bac/arc"/>
</dbReference>
<evidence type="ECO:0000256" key="2">
    <source>
        <dbReference type="ARBA" id="ARBA00012415"/>
    </source>
</evidence>
<keyword evidence="3 7" id="KW-0808">Transferase</keyword>
<organism evidence="7 8">
    <name type="scientific">Candidatus Daviesbacteria bacterium GW2011_GWA2_38_24</name>
    <dbReference type="NCBI Taxonomy" id="1618422"/>
    <lineage>
        <taxon>Bacteria</taxon>
        <taxon>Candidatus Daviesiibacteriota</taxon>
    </lineage>
</organism>
<evidence type="ECO:0000259" key="6">
    <source>
        <dbReference type="Pfam" id="PF00483"/>
    </source>
</evidence>
<dbReference type="EMBL" id="LBUP01000008">
    <property type="protein sequence ID" value="KKQ65800.1"/>
    <property type="molecule type" value="Genomic_DNA"/>
</dbReference>